<keyword evidence="4" id="KW-1005">Bacterial flagellum biogenesis</keyword>
<dbReference type="PANTHER" id="PTHR34982:SF1">
    <property type="entry name" value="FLAGELLAR ASSEMBLY PROTEIN FLIH"/>
    <property type="match status" value="1"/>
</dbReference>
<dbReference type="OrthoDB" id="1805933at2"/>
<organism evidence="8 9">
    <name type="scientific">Heliophilum fasciatum</name>
    <dbReference type="NCBI Taxonomy" id="35700"/>
    <lineage>
        <taxon>Bacteria</taxon>
        <taxon>Bacillati</taxon>
        <taxon>Bacillota</taxon>
        <taxon>Clostridia</taxon>
        <taxon>Eubacteriales</taxon>
        <taxon>Heliobacteriaceae</taxon>
        <taxon>Heliophilum</taxon>
    </lineage>
</organism>
<evidence type="ECO:0000256" key="6">
    <source>
        <dbReference type="ARBA" id="ARBA00023225"/>
    </source>
</evidence>
<gene>
    <name evidence="8" type="ORF">EDD73_10928</name>
</gene>
<name>A0A4R2RQ23_9FIRM</name>
<protein>
    <submittedName>
        <fullName evidence="8">Flagellar assembly protein FliH</fullName>
    </submittedName>
</protein>
<comment type="similarity">
    <text evidence="2">Belongs to the FliH family.</text>
</comment>
<dbReference type="CDD" id="cd06503">
    <property type="entry name" value="ATP-synt_Fo_b"/>
    <property type="match status" value="1"/>
</dbReference>
<dbReference type="GO" id="GO:0044781">
    <property type="term" value="P:bacterial-type flagellum organization"/>
    <property type="evidence" value="ECO:0007669"/>
    <property type="project" value="UniProtKB-KW"/>
</dbReference>
<dbReference type="InterPro" id="IPR018035">
    <property type="entry name" value="Flagellar_FliH/T3SS_HrpE"/>
</dbReference>
<evidence type="ECO:0000256" key="5">
    <source>
        <dbReference type="ARBA" id="ARBA00022927"/>
    </source>
</evidence>
<evidence type="ECO:0000259" key="7">
    <source>
        <dbReference type="Pfam" id="PF02108"/>
    </source>
</evidence>
<dbReference type="SUPFAM" id="SSF160527">
    <property type="entry name" value="V-type ATPase subunit E-like"/>
    <property type="match status" value="1"/>
</dbReference>
<reference evidence="8 9" key="1">
    <citation type="submission" date="2019-03" db="EMBL/GenBank/DDBJ databases">
        <title>Genomic Encyclopedia of Type Strains, Phase IV (KMG-IV): sequencing the most valuable type-strain genomes for metagenomic binning, comparative biology and taxonomic classification.</title>
        <authorList>
            <person name="Goeker M."/>
        </authorList>
    </citation>
    <scope>NUCLEOTIDE SEQUENCE [LARGE SCALE GENOMIC DNA]</scope>
    <source>
        <strain evidence="8 9">DSM 11170</strain>
    </source>
</reference>
<keyword evidence="5" id="KW-0653">Protein transport</keyword>
<dbReference type="GO" id="GO:0015031">
    <property type="term" value="P:protein transport"/>
    <property type="evidence" value="ECO:0007669"/>
    <property type="project" value="UniProtKB-KW"/>
</dbReference>
<evidence type="ECO:0000256" key="4">
    <source>
        <dbReference type="ARBA" id="ARBA00022795"/>
    </source>
</evidence>
<dbReference type="Proteomes" id="UP000294813">
    <property type="component" value="Unassembled WGS sequence"/>
</dbReference>
<evidence type="ECO:0000256" key="2">
    <source>
        <dbReference type="ARBA" id="ARBA00006602"/>
    </source>
</evidence>
<dbReference type="AlphaFoldDB" id="A0A4R2RQ23"/>
<dbReference type="PANTHER" id="PTHR34982">
    <property type="entry name" value="YOP PROTEINS TRANSLOCATION PROTEIN L"/>
    <property type="match status" value="1"/>
</dbReference>
<proteinExistence type="inferred from homology"/>
<keyword evidence="6" id="KW-1006">Bacterial flagellum protein export</keyword>
<accession>A0A4R2RQ23</accession>
<evidence type="ECO:0000256" key="3">
    <source>
        <dbReference type="ARBA" id="ARBA00022448"/>
    </source>
</evidence>
<dbReference type="GO" id="GO:0005829">
    <property type="term" value="C:cytosol"/>
    <property type="evidence" value="ECO:0007669"/>
    <property type="project" value="TreeGrafter"/>
</dbReference>
<dbReference type="InterPro" id="IPR051472">
    <property type="entry name" value="T3SS_Stator/FliH"/>
</dbReference>
<keyword evidence="9" id="KW-1185">Reference proteome</keyword>
<comment type="caution">
    <text evidence="8">The sequence shown here is derived from an EMBL/GenBank/DDBJ whole genome shotgun (WGS) entry which is preliminary data.</text>
</comment>
<evidence type="ECO:0000313" key="9">
    <source>
        <dbReference type="Proteomes" id="UP000294813"/>
    </source>
</evidence>
<dbReference type="Pfam" id="PF02108">
    <property type="entry name" value="FliH"/>
    <property type="match status" value="1"/>
</dbReference>
<feature type="domain" description="Flagellar assembly protein FliH/Type III secretion system HrpE" evidence="7">
    <location>
        <begin position="144"/>
        <end position="259"/>
    </location>
</feature>
<evidence type="ECO:0000313" key="8">
    <source>
        <dbReference type="EMBL" id="TCP64487.1"/>
    </source>
</evidence>
<comment type="function">
    <text evidence="1">Needed for flagellar regrowth and assembly.</text>
</comment>
<keyword evidence="8" id="KW-0966">Cell projection</keyword>
<keyword evidence="3" id="KW-0813">Transport</keyword>
<sequence>MNSLSKVIKHSSLAINSPKVMTLFPRVPLPETIPAQPSVTEITENDHKEKTRHAEEEARRILEEARGHVQSLLETAREQTGVILREAREEAQSIINQAIAEGNTLKAKAVEQGYQEGYGQALQDVQGQAEQIMANAWQEAEVARQAKAAYLTNHEVEIVELALEIAAKILHREIESNSETVIAVTTAALSKVQDMSQVVVRVHPDDYPLIDRIKPELYSLIKGLRTMSIEKDDTIARGGCIVETGNGYVDARIDAQFEEVRRVICDIMNG</sequence>
<keyword evidence="8" id="KW-0282">Flagellum</keyword>
<keyword evidence="8" id="KW-0969">Cilium</keyword>
<evidence type="ECO:0000256" key="1">
    <source>
        <dbReference type="ARBA" id="ARBA00003041"/>
    </source>
</evidence>
<dbReference type="EMBL" id="SLXT01000009">
    <property type="protein sequence ID" value="TCP64487.1"/>
    <property type="molecule type" value="Genomic_DNA"/>
</dbReference>